<dbReference type="InterPro" id="IPR027417">
    <property type="entry name" value="P-loop_NTPase"/>
</dbReference>
<feature type="repeat" description="ANK" evidence="3">
    <location>
        <begin position="553"/>
        <end position="578"/>
    </location>
</feature>
<reference evidence="6" key="1">
    <citation type="submission" date="2019-04" db="EMBL/GenBank/DDBJ databases">
        <title>Sequencing of skin fungus with MAO and IRED activity.</title>
        <authorList>
            <person name="Marsaioli A.J."/>
            <person name="Bonatto J.M.C."/>
            <person name="Reis Junior O."/>
        </authorList>
    </citation>
    <scope>NUCLEOTIDE SEQUENCE</scope>
    <source>
        <strain evidence="6">28M1</strain>
    </source>
</reference>
<accession>A0A9P4WSP4</accession>
<dbReference type="InterPro" id="IPR002110">
    <property type="entry name" value="Ankyrin_rpt"/>
</dbReference>
<feature type="repeat" description="ANK" evidence="3">
    <location>
        <begin position="781"/>
        <end position="813"/>
    </location>
</feature>
<feature type="compositionally biased region" description="Polar residues" evidence="4">
    <location>
        <begin position="1199"/>
        <end position="1211"/>
    </location>
</feature>
<dbReference type="PROSITE" id="PS50088">
    <property type="entry name" value="ANK_REPEAT"/>
    <property type="match status" value="7"/>
</dbReference>
<dbReference type="Gene3D" id="3.40.50.300">
    <property type="entry name" value="P-loop containing nucleotide triphosphate hydrolases"/>
    <property type="match status" value="1"/>
</dbReference>
<evidence type="ECO:0000256" key="1">
    <source>
        <dbReference type="ARBA" id="ARBA00022737"/>
    </source>
</evidence>
<evidence type="ECO:0000259" key="5">
    <source>
        <dbReference type="Pfam" id="PF24883"/>
    </source>
</evidence>
<dbReference type="AlphaFoldDB" id="A0A9P4WSP4"/>
<feature type="repeat" description="ANK" evidence="3">
    <location>
        <begin position="748"/>
        <end position="780"/>
    </location>
</feature>
<proteinExistence type="predicted"/>
<dbReference type="Pfam" id="PF12796">
    <property type="entry name" value="Ank_2"/>
    <property type="match status" value="3"/>
</dbReference>
<gene>
    <name evidence="6" type="primary">ANK3</name>
    <name evidence="6" type="ORF">E8E12_003768</name>
</gene>
<comment type="caution">
    <text evidence="6">The sequence shown here is derived from an EMBL/GenBank/DDBJ whole genome shotgun (WGS) entry which is preliminary data.</text>
</comment>
<evidence type="ECO:0000313" key="6">
    <source>
        <dbReference type="EMBL" id="KAF3040676.1"/>
    </source>
</evidence>
<feature type="region of interest" description="Disordered" evidence="4">
    <location>
        <begin position="842"/>
        <end position="875"/>
    </location>
</feature>
<evidence type="ECO:0000256" key="2">
    <source>
        <dbReference type="ARBA" id="ARBA00023043"/>
    </source>
</evidence>
<sequence>MAALKRDRLAQAGHQFSGRIQNSDHGAQLLGNFNVGGNITFHQSSGQSHQERLRECRKALHLGRSDPHDDRAKIIAVKTKTGRIIAASCEWITMHLRYRSWESPSTGSRLLWISSDEGLGKTMTAIYLTQKLEETATKGKDSTVVYFFIERQDKKNTAVDVLCGLLLRLLAARKDSDELTEHLLEEHDLQKDALFEKDAIEALWRLFVKMITDRIAGQVYCIIDGLDNYEEIEEDYGGESLRQYIKVRLDELIAERKWSVEASNYVNASLEYLWYRGDDTFLWVDFAIEEVRKAAGDAASIESVLISLPPTLTEMYSYILRKIPQNLVELVADLLRWSVCARQPMKVLELTVALKLTSHGRGAAKQLILNAVSACGNMLMVNAEDDTVNIVHNSLVDFLSADSSPIHQDARLATFIVRTSKIHNDIANSCIAYLEGGCLEKGSICRKENEVTFNQRLAQFPFMAYAMAHWPNHLQDAGTPRLDFSSPFFQHKSKIRKNWWHTYWAEYTGDSILFAPMNFTLLHLAGHRGLVYIAQQMLQHGELQARLDKRDSHGYTPLEYSVMYGHMQMFQYLTDIGATQKDSAETLLELACRGGQQEIAERLIQRGFDVNMRAQSRSVKESVYKATKFLPGTITEGLAWRIVNRYFGEHETPLVTAAMYGHSAVVGMLLDRGAIIDAETTKGYTPLHAASDQGQTECVETLLERGARVAARTSEGWTALHFAAWRGKLPVVKIFLNMGLNLDMMTTKSKTPLHLAAYEGQADVVRALVDRGAYMEHISHKGETPLHLATRNGKPQVVEILLSRGANRDAMTKEGKTPCKIGKGSKTTVGKECMRILQTFGTPGYQPWKPPKGADADAGSDTGLDDYNDEATKSIQDSLRKGSQASVNLQSSLAAKAARVLSPKVEFQAKLDLKALNQPPAQNRMLSRVQSEPIYGPSRFSYQSAANYTISPAQQYVLDDAPPPYMPPVSGSTSQVPGISLEKSPAVTVSRKALHQTTWQAPPQVQEYSSPSATPVMGQSQYMPPENPYQAVKQPYAQPSMVQMINSMSLKSGSAPDPTAPVTSTAPHHQVAAPGSPFTYANHFDRSSYSPMPTFQARVFPDSLRFHAAAASVMAPSQPTDPMQQLPPPQRLQHNPQQDFAHHRSHTVPIVQQTQPYQQPYQQSHRQPPQQQQQYSAAYPSLYTTSSPQPPQNYAYIPPTTQSPQFTGNSTASTYNSTYQYSAPPVTQPYNPGLGVNGNAMLFAPPPTQDHSLKKRKSFFGGLIG</sequence>
<feature type="region of interest" description="Disordered" evidence="4">
    <location>
        <begin position="1181"/>
        <end position="1211"/>
    </location>
</feature>
<protein>
    <submittedName>
        <fullName evidence="6">Ankyrin-3</fullName>
    </submittedName>
</protein>
<dbReference type="SMART" id="SM00248">
    <property type="entry name" value="ANK"/>
    <property type="match status" value="8"/>
</dbReference>
<dbReference type="PRINTS" id="PR01415">
    <property type="entry name" value="ANKYRIN"/>
</dbReference>
<name>A0A9P4WSP4_9PLEO</name>
<keyword evidence="7" id="KW-1185">Reference proteome</keyword>
<keyword evidence="2 3" id="KW-0040">ANK repeat</keyword>
<evidence type="ECO:0000256" key="4">
    <source>
        <dbReference type="SAM" id="MobiDB-lite"/>
    </source>
</evidence>
<dbReference type="OrthoDB" id="3787273at2759"/>
<organism evidence="6 7">
    <name type="scientific">Didymella heteroderae</name>
    <dbReference type="NCBI Taxonomy" id="1769908"/>
    <lineage>
        <taxon>Eukaryota</taxon>
        <taxon>Fungi</taxon>
        <taxon>Dikarya</taxon>
        <taxon>Ascomycota</taxon>
        <taxon>Pezizomycotina</taxon>
        <taxon>Dothideomycetes</taxon>
        <taxon>Pleosporomycetidae</taxon>
        <taxon>Pleosporales</taxon>
        <taxon>Pleosporineae</taxon>
        <taxon>Didymellaceae</taxon>
        <taxon>Didymella</taxon>
    </lineage>
</organism>
<feature type="domain" description="Nephrocystin 3-like N-terminal" evidence="5">
    <location>
        <begin position="88"/>
        <end position="233"/>
    </location>
</feature>
<dbReference type="PANTHER" id="PTHR24123">
    <property type="entry name" value="ANKYRIN REPEAT-CONTAINING"/>
    <property type="match status" value="1"/>
</dbReference>
<feature type="compositionally biased region" description="Low complexity" evidence="4">
    <location>
        <begin position="1157"/>
        <end position="1175"/>
    </location>
</feature>
<dbReference type="SUPFAM" id="SSF48403">
    <property type="entry name" value="Ankyrin repeat"/>
    <property type="match status" value="1"/>
</dbReference>
<keyword evidence="1" id="KW-0677">Repeat</keyword>
<dbReference type="Pfam" id="PF00023">
    <property type="entry name" value="Ank"/>
    <property type="match status" value="1"/>
</dbReference>
<dbReference type="PANTHER" id="PTHR24123:SF33">
    <property type="entry name" value="PROTEIN HOS4"/>
    <property type="match status" value="1"/>
</dbReference>
<dbReference type="Proteomes" id="UP000758155">
    <property type="component" value="Unassembled WGS sequence"/>
</dbReference>
<evidence type="ECO:0000256" key="3">
    <source>
        <dbReference type="PROSITE-ProRule" id="PRU00023"/>
    </source>
</evidence>
<dbReference type="Gene3D" id="1.25.40.20">
    <property type="entry name" value="Ankyrin repeat-containing domain"/>
    <property type="match status" value="3"/>
</dbReference>
<dbReference type="PROSITE" id="PS50297">
    <property type="entry name" value="ANK_REP_REGION"/>
    <property type="match status" value="7"/>
</dbReference>
<feature type="repeat" description="ANK" evidence="3">
    <location>
        <begin position="583"/>
        <end position="615"/>
    </location>
</feature>
<feature type="repeat" description="ANK" evidence="3">
    <location>
        <begin position="649"/>
        <end position="681"/>
    </location>
</feature>
<feature type="repeat" description="ANK" evidence="3">
    <location>
        <begin position="715"/>
        <end position="747"/>
    </location>
</feature>
<dbReference type="Pfam" id="PF24883">
    <property type="entry name" value="NPHP3_N"/>
    <property type="match status" value="1"/>
</dbReference>
<dbReference type="EMBL" id="SWKV01000024">
    <property type="protein sequence ID" value="KAF3040676.1"/>
    <property type="molecule type" value="Genomic_DNA"/>
</dbReference>
<feature type="region of interest" description="Disordered" evidence="4">
    <location>
        <begin position="1157"/>
        <end position="1176"/>
    </location>
</feature>
<dbReference type="InterPro" id="IPR056884">
    <property type="entry name" value="NPHP3-like_N"/>
</dbReference>
<evidence type="ECO:0000313" key="7">
    <source>
        <dbReference type="Proteomes" id="UP000758155"/>
    </source>
</evidence>
<dbReference type="InterPro" id="IPR051165">
    <property type="entry name" value="Multifunctional_ANK_Repeat"/>
</dbReference>
<feature type="repeat" description="ANK" evidence="3">
    <location>
        <begin position="682"/>
        <end position="714"/>
    </location>
</feature>
<dbReference type="InterPro" id="IPR036770">
    <property type="entry name" value="Ankyrin_rpt-contain_sf"/>
</dbReference>
<feature type="region of interest" description="Disordered" evidence="4">
    <location>
        <begin position="1112"/>
        <end position="1142"/>
    </location>
</feature>
<feature type="region of interest" description="Disordered" evidence="4">
    <location>
        <begin position="1050"/>
        <end position="1070"/>
    </location>
</feature>